<dbReference type="AlphaFoldDB" id="A0ABD6Y3L2"/>
<evidence type="ECO:0000313" key="2">
    <source>
        <dbReference type="Proteomes" id="UP000245735"/>
    </source>
</evidence>
<name>A0ABD6Y3L2_LIMRT</name>
<dbReference type="Proteomes" id="UP000245735">
    <property type="component" value="Unassembled WGS sequence"/>
</dbReference>
<comment type="caution">
    <text evidence="1">The sequence shown here is derived from an EMBL/GenBank/DDBJ whole genome shotgun (WGS) entry which is preliminary data.</text>
</comment>
<reference evidence="2" key="1">
    <citation type="journal article" date="2018" name="Front. Microbiol.">
        <title>Comparative Genomics of the Herbivore Gut Symbiont Lactobacillus reuteri Reveals Genetic Diversity and Lifestyle Adaptation.</title>
        <authorList>
            <person name="Zhao J."/>
        </authorList>
    </citation>
    <scope>NUCLEOTIDE SEQUENCE [LARGE SCALE GENOMIC DNA]</scope>
    <source>
        <strain evidence="2">LR9</strain>
    </source>
</reference>
<dbReference type="RefSeq" id="WP_109885244.1">
    <property type="nucleotide sequence ID" value="NZ_QGHV01000115.1"/>
</dbReference>
<protein>
    <submittedName>
        <fullName evidence="1">Uncharacterized protein</fullName>
    </submittedName>
</protein>
<organism evidence="1 2">
    <name type="scientific">Limosilactobacillus reuteri</name>
    <name type="common">Lactobacillus reuteri</name>
    <dbReference type="NCBI Taxonomy" id="1598"/>
    <lineage>
        <taxon>Bacteria</taxon>
        <taxon>Bacillati</taxon>
        <taxon>Bacillota</taxon>
        <taxon>Bacilli</taxon>
        <taxon>Lactobacillales</taxon>
        <taxon>Lactobacillaceae</taxon>
        <taxon>Limosilactobacillus</taxon>
    </lineage>
</organism>
<proteinExistence type="predicted"/>
<accession>A0ABD6Y3L2</accession>
<dbReference type="EMBL" id="QGHV01000115">
    <property type="protein sequence ID" value="PWT36300.1"/>
    <property type="molecule type" value="Genomic_DNA"/>
</dbReference>
<gene>
    <name evidence="1" type="ORF">DKZ35_11110</name>
</gene>
<evidence type="ECO:0000313" key="1">
    <source>
        <dbReference type="EMBL" id="PWT36300.1"/>
    </source>
</evidence>
<sequence length="99" mass="11399">MTDKKEAVLLKINQINVELDSLMAWGEFVLVLMSFADKFQPSRKSGNETIHVLCLEALSDGARKIDWVRSPTRLFSLMRKENPPSECGYMPKSWRFAHL</sequence>